<sequence length="271" mass="29986">MARLPTTSQTSQLEAPPTNLPYKSHPIFHLRKLLLIVAGIGLVFCFITADPYDRPFFFACVFLLAVSIFFVLCDLTSYALKKAQDPEHDPKWPRVIFMIGDVILAVVLHFSFWTAIASLEYRGPYYSSTTGPAYAALAPLICSVLHALSFWKELMARCEKKWLLRLSLEPCPRCGYHEHADTEAGQTPERSQPPNTFTYAGPSASYQPPTAHTPTSSDSMMEEGLLIGPELGKNYGAVEVTEPTVCEPTEVVVGKGKKKRVVEGGSRKDDA</sequence>
<keyword evidence="2" id="KW-0812">Transmembrane</keyword>
<gene>
    <name evidence="3" type="ORF">PRZ48_005102</name>
</gene>
<protein>
    <recommendedName>
        <fullName evidence="5">MARVEL domain-containing protein</fullName>
    </recommendedName>
</protein>
<feature type="transmembrane region" description="Helical" evidence="2">
    <location>
        <begin position="92"/>
        <end position="113"/>
    </location>
</feature>
<comment type="caution">
    <text evidence="3">The sequence shown here is derived from an EMBL/GenBank/DDBJ whole genome shotgun (WGS) entry which is preliminary data.</text>
</comment>
<keyword evidence="2" id="KW-0472">Membrane</keyword>
<evidence type="ECO:0000256" key="2">
    <source>
        <dbReference type="SAM" id="Phobius"/>
    </source>
</evidence>
<feature type="transmembrane region" description="Helical" evidence="2">
    <location>
        <begin position="33"/>
        <end position="49"/>
    </location>
</feature>
<feature type="transmembrane region" description="Helical" evidence="2">
    <location>
        <begin position="55"/>
        <end position="80"/>
    </location>
</feature>
<feature type="region of interest" description="Disordered" evidence="1">
    <location>
        <begin position="182"/>
        <end position="219"/>
    </location>
</feature>
<evidence type="ECO:0000313" key="3">
    <source>
        <dbReference type="EMBL" id="KAK4504186.1"/>
    </source>
</evidence>
<organism evidence="3 4">
    <name type="scientific">Zasmidium cellare</name>
    <name type="common">Wine cellar mold</name>
    <name type="synonym">Racodium cellare</name>
    <dbReference type="NCBI Taxonomy" id="395010"/>
    <lineage>
        <taxon>Eukaryota</taxon>
        <taxon>Fungi</taxon>
        <taxon>Dikarya</taxon>
        <taxon>Ascomycota</taxon>
        <taxon>Pezizomycotina</taxon>
        <taxon>Dothideomycetes</taxon>
        <taxon>Dothideomycetidae</taxon>
        <taxon>Mycosphaerellales</taxon>
        <taxon>Mycosphaerellaceae</taxon>
        <taxon>Zasmidium</taxon>
    </lineage>
</organism>
<evidence type="ECO:0000256" key="1">
    <source>
        <dbReference type="SAM" id="MobiDB-lite"/>
    </source>
</evidence>
<proteinExistence type="predicted"/>
<name>A0ABR0ESU1_ZASCE</name>
<accession>A0ABR0ESU1</accession>
<dbReference type="Proteomes" id="UP001305779">
    <property type="component" value="Unassembled WGS sequence"/>
</dbReference>
<feature type="compositionally biased region" description="Polar residues" evidence="1">
    <location>
        <begin position="184"/>
        <end position="219"/>
    </location>
</feature>
<keyword evidence="2" id="KW-1133">Transmembrane helix</keyword>
<keyword evidence="4" id="KW-1185">Reference proteome</keyword>
<reference evidence="3 4" key="1">
    <citation type="journal article" date="2023" name="G3 (Bethesda)">
        <title>A chromosome-level genome assembly of Zasmidium syzygii isolated from banana leaves.</title>
        <authorList>
            <person name="van Westerhoven A.C."/>
            <person name="Mehrabi R."/>
            <person name="Talebi R."/>
            <person name="Steentjes M.B.F."/>
            <person name="Corcolon B."/>
            <person name="Chong P.A."/>
            <person name="Kema G.H.J."/>
            <person name="Seidl M.F."/>
        </authorList>
    </citation>
    <scope>NUCLEOTIDE SEQUENCE [LARGE SCALE GENOMIC DNA]</scope>
    <source>
        <strain evidence="3 4">P124</strain>
    </source>
</reference>
<feature type="transmembrane region" description="Helical" evidence="2">
    <location>
        <begin position="133"/>
        <end position="151"/>
    </location>
</feature>
<evidence type="ECO:0000313" key="4">
    <source>
        <dbReference type="Proteomes" id="UP001305779"/>
    </source>
</evidence>
<evidence type="ECO:0008006" key="5">
    <source>
        <dbReference type="Google" id="ProtNLM"/>
    </source>
</evidence>
<dbReference type="EMBL" id="JAXOVC010000003">
    <property type="protein sequence ID" value="KAK4504186.1"/>
    <property type="molecule type" value="Genomic_DNA"/>
</dbReference>